<accession>A0A918UYW7</accession>
<dbReference type="Pfam" id="PF07277">
    <property type="entry name" value="SapC"/>
    <property type="match status" value="1"/>
</dbReference>
<organism evidence="1 2">
    <name type="scientific">Asticcacaulis endophyticus</name>
    <dbReference type="NCBI Taxonomy" id="1395890"/>
    <lineage>
        <taxon>Bacteria</taxon>
        <taxon>Pseudomonadati</taxon>
        <taxon>Pseudomonadota</taxon>
        <taxon>Alphaproteobacteria</taxon>
        <taxon>Caulobacterales</taxon>
        <taxon>Caulobacteraceae</taxon>
        <taxon>Asticcacaulis</taxon>
    </lineage>
</organism>
<comment type="caution">
    <text evidence="1">The sequence shown here is derived from an EMBL/GenBank/DDBJ whole genome shotgun (WGS) entry which is preliminary data.</text>
</comment>
<reference evidence="1" key="2">
    <citation type="submission" date="2020-09" db="EMBL/GenBank/DDBJ databases">
        <authorList>
            <person name="Sun Q."/>
            <person name="Kim S."/>
        </authorList>
    </citation>
    <scope>NUCLEOTIDE SEQUENCE</scope>
    <source>
        <strain evidence="1">KCTC 32296</strain>
    </source>
</reference>
<dbReference type="EMBL" id="BMZB01000006">
    <property type="protein sequence ID" value="GGZ43404.1"/>
    <property type="molecule type" value="Genomic_DNA"/>
</dbReference>
<dbReference type="InterPro" id="IPR010836">
    <property type="entry name" value="SapC"/>
</dbReference>
<name>A0A918UYW7_9CAUL</name>
<proteinExistence type="predicted"/>
<dbReference type="AlphaFoldDB" id="A0A918UYW7"/>
<evidence type="ECO:0000313" key="1">
    <source>
        <dbReference type="EMBL" id="GGZ43404.1"/>
    </source>
</evidence>
<sequence>MSQPVLIDNVEHHDLKYISGHAPAFGDSVNQAPVFPTEFADIQREYPIFFRRDNQGTFYAIALLGLDKDENLFLDGNHWNARYIPAMIARGPFLIGFKSEEIDGETRREPMIHADITHPRFSRTEGEPLFLPHGGNAPRLERIARTLRTIHTGAEVMPVMFSSFEAAGLLAPIEVDIRLDETTAYKIPDLFGISAEALNGLKGEALHALNQSGFLALAFQVMSSLGNMSKIIELKNHKRGAGL</sequence>
<reference evidence="1" key="1">
    <citation type="journal article" date="2014" name="Int. J. Syst. Evol. Microbiol.">
        <title>Complete genome sequence of Corynebacterium casei LMG S-19264T (=DSM 44701T), isolated from a smear-ripened cheese.</title>
        <authorList>
            <consortium name="US DOE Joint Genome Institute (JGI-PGF)"/>
            <person name="Walter F."/>
            <person name="Albersmeier A."/>
            <person name="Kalinowski J."/>
            <person name="Ruckert C."/>
        </authorList>
    </citation>
    <scope>NUCLEOTIDE SEQUENCE</scope>
    <source>
        <strain evidence="1">KCTC 32296</strain>
    </source>
</reference>
<keyword evidence="2" id="KW-1185">Reference proteome</keyword>
<gene>
    <name evidence="1" type="ORF">GCM10011273_32790</name>
</gene>
<evidence type="ECO:0000313" key="2">
    <source>
        <dbReference type="Proteomes" id="UP000662572"/>
    </source>
</evidence>
<protein>
    <submittedName>
        <fullName evidence="1">SapC family protein</fullName>
    </submittedName>
</protein>
<dbReference type="RefSeq" id="WP_189488612.1">
    <property type="nucleotide sequence ID" value="NZ_BMZB01000006.1"/>
</dbReference>
<dbReference type="Proteomes" id="UP000662572">
    <property type="component" value="Unassembled WGS sequence"/>
</dbReference>